<dbReference type="GO" id="GO:0005741">
    <property type="term" value="C:mitochondrial outer membrane"/>
    <property type="evidence" value="ECO:0007669"/>
    <property type="project" value="TreeGrafter"/>
</dbReference>
<dbReference type="GO" id="GO:0008641">
    <property type="term" value="F:ubiquitin-like modifier activating enzyme activity"/>
    <property type="evidence" value="ECO:0007669"/>
    <property type="project" value="InterPro"/>
</dbReference>
<keyword evidence="3" id="KW-0489">Methyltransferase</keyword>
<dbReference type="CDD" id="cd00755">
    <property type="entry name" value="YgdL_like"/>
    <property type="match status" value="1"/>
</dbReference>
<dbReference type="GO" id="GO:0061503">
    <property type="term" value="F:tRNA threonylcarbamoyladenosine dehydratase"/>
    <property type="evidence" value="ECO:0007669"/>
    <property type="project" value="TreeGrafter"/>
</dbReference>
<dbReference type="AlphaFoldDB" id="A0A7J6LVF0"/>
<evidence type="ECO:0000313" key="3">
    <source>
        <dbReference type="EMBL" id="KAF4663235.1"/>
    </source>
</evidence>
<feature type="region of interest" description="Disordered" evidence="1">
    <location>
        <begin position="458"/>
        <end position="503"/>
    </location>
</feature>
<name>A0A7J6LVF0_PEROL</name>
<dbReference type="GO" id="GO:0032259">
    <property type="term" value="P:methylation"/>
    <property type="evidence" value="ECO:0007669"/>
    <property type="project" value="UniProtKB-KW"/>
</dbReference>
<reference evidence="3 4" key="1">
    <citation type="submission" date="2020-04" db="EMBL/GenBank/DDBJ databases">
        <title>Perkinsus olseni comparative genomics.</title>
        <authorList>
            <person name="Bogema D.R."/>
        </authorList>
    </citation>
    <scope>NUCLEOTIDE SEQUENCE [LARGE SCALE GENOMIC DNA]</scope>
    <source>
        <strain evidence="3">ATCC PRA-179</strain>
    </source>
</reference>
<protein>
    <submittedName>
        <fullName evidence="3">25S rRNA (Adenine645-N1)-methyltransferase</fullName>
    </submittedName>
</protein>
<dbReference type="InterPro" id="IPR000594">
    <property type="entry name" value="ThiF_NAD_FAD-bd"/>
</dbReference>
<dbReference type="PANTHER" id="PTHR43267">
    <property type="entry name" value="TRNA THREONYLCARBAMOYLADENOSINE DEHYDRATASE"/>
    <property type="match status" value="1"/>
</dbReference>
<evidence type="ECO:0000256" key="1">
    <source>
        <dbReference type="SAM" id="MobiDB-lite"/>
    </source>
</evidence>
<dbReference type="Gene3D" id="1.10.10.2150">
    <property type="entry name" value="Ribosomal RNA-processing protein 8, N-terminal domain"/>
    <property type="match status" value="1"/>
</dbReference>
<evidence type="ECO:0000259" key="2">
    <source>
        <dbReference type="Pfam" id="PF00899"/>
    </source>
</evidence>
<proteinExistence type="predicted"/>
<dbReference type="Pfam" id="PF00899">
    <property type="entry name" value="ThiF"/>
    <property type="match status" value="1"/>
</dbReference>
<dbReference type="Proteomes" id="UP000570595">
    <property type="component" value="Unassembled WGS sequence"/>
</dbReference>
<dbReference type="Gene3D" id="3.40.50.720">
    <property type="entry name" value="NAD(P)-binding Rossmann-like Domain"/>
    <property type="match status" value="1"/>
</dbReference>
<accession>A0A7J6LVF0</accession>
<dbReference type="InterPro" id="IPR045886">
    <property type="entry name" value="ThiF/MoeB/HesA"/>
</dbReference>
<feature type="domain" description="THIF-type NAD/FAD binding fold" evidence="2">
    <location>
        <begin position="77"/>
        <end position="331"/>
    </location>
</feature>
<dbReference type="GO" id="GO:0008168">
    <property type="term" value="F:methyltransferase activity"/>
    <property type="evidence" value="ECO:0007669"/>
    <property type="project" value="UniProtKB-KW"/>
</dbReference>
<gene>
    <name evidence="3" type="primary">RRP8_2</name>
    <name evidence="3" type="ORF">FOZ61_001807</name>
</gene>
<organism evidence="3 4">
    <name type="scientific">Perkinsus olseni</name>
    <name type="common">Perkinsus atlanticus</name>
    <dbReference type="NCBI Taxonomy" id="32597"/>
    <lineage>
        <taxon>Eukaryota</taxon>
        <taxon>Sar</taxon>
        <taxon>Alveolata</taxon>
        <taxon>Perkinsozoa</taxon>
        <taxon>Perkinsea</taxon>
        <taxon>Perkinsida</taxon>
        <taxon>Perkinsidae</taxon>
        <taxon>Perkinsus</taxon>
    </lineage>
</organism>
<dbReference type="InterPro" id="IPR035985">
    <property type="entry name" value="Ubiquitin-activating_enz"/>
</dbReference>
<keyword evidence="3" id="KW-0808">Transferase</keyword>
<dbReference type="OrthoDB" id="10265862at2759"/>
<dbReference type="GO" id="GO:0061504">
    <property type="term" value="P:cyclic threonylcarbamoyladenosine biosynthetic process"/>
    <property type="evidence" value="ECO:0007669"/>
    <property type="project" value="TreeGrafter"/>
</dbReference>
<dbReference type="EMBL" id="JABAHT010000147">
    <property type="protein sequence ID" value="KAF4663235.1"/>
    <property type="molecule type" value="Genomic_DNA"/>
</dbReference>
<dbReference type="PANTHER" id="PTHR43267:SF2">
    <property type="entry name" value="TRNA THREONYLCARBAMOYLADENOSINE DEHYDRATASE 1-RELATED"/>
    <property type="match status" value="1"/>
</dbReference>
<dbReference type="InterPro" id="IPR042036">
    <property type="entry name" value="RRP8_N"/>
</dbReference>
<sequence length="525" mass="56780">MSERQPTFNFPSFLAGLGVATGAALSLGISQCCSRSREQRLLDNALKKGQAAAAADATVVGDKVTKDQVVLDEQFVRNYQFFGEEGQNDIMNARVVVVGLGGVGSHAAVTLARSGIGHIRLIDFDRLTVSSLNRHAAGTWDDVGVPKVQAVKEFIHKFNPFCDVDAVESLFSLKDADALIADFKPDFVIDAIDNLPTKADLLHYCASRNIKVVCSGGAACKCDPTRIRITTLNNTKEDELCKAVKQRVKAKEGGEQDLKKIYAIYSTEKPTRGLLPLKDFQEENPGEFQTLEKFRVRILPVIAPLPAIYGNAIAAHVLTELAGQPMSPAAMEAVGPKQYRKMQEKIRKSVGPECPHRLLDDYVSLKEANRIYADVCGGKSAVSGQVGGMVLVWWKWDEGTAPLDRPVLGNMLVMTGKEADRHLKEGGSDAKNAALYGEEKCKAIEKLLQAASSSTPSLSVKRGAKKAAAKSVHPGPIAKETGKKKRKAAGATQSVKAPKKRTTKLEGAKFRMLNEALYTCTGDDA</sequence>
<comment type="caution">
    <text evidence="3">The sequence shown here is derived from an EMBL/GenBank/DDBJ whole genome shotgun (WGS) entry which is preliminary data.</text>
</comment>
<dbReference type="SUPFAM" id="SSF69572">
    <property type="entry name" value="Activating enzymes of the ubiquitin-like proteins"/>
    <property type="match status" value="1"/>
</dbReference>
<evidence type="ECO:0000313" key="4">
    <source>
        <dbReference type="Proteomes" id="UP000570595"/>
    </source>
</evidence>